<dbReference type="HOGENOM" id="CLU_031979_0_0_1"/>
<feature type="compositionally biased region" description="Polar residues" evidence="1">
    <location>
        <begin position="125"/>
        <end position="141"/>
    </location>
</feature>
<reference evidence="2 3" key="1">
    <citation type="submission" date="2013-03" db="EMBL/GenBank/DDBJ databases">
        <title>The Genome Sequence of Phialophora europaea CBS 101466.</title>
        <authorList>
            <consortium name="The Broad Institute Genomics Platform"/>
            <person name="Cuomo C."/>
            <person name="de Hoog S."/>
            <person name="Gorbushina A."/>
            <person name="Walker B."/>
            <person name="Young S.K."/>
            <person name="Zeng Q."/>
            <person name="Gargeya S."/>
            <person name="Fitzgerald M."/>
            <person name="Haas B."/>
            <person name="Abouelleil A."/>
            <person name="Allen A.W."/>
            <person name="Alvarado L."/>
            <person name="Arachchi H.M."/>
            <person name="Berlin A.M."/>
            <person name="Chapman S.B."/>
            <person name="Gainer-Dewar J."/>
            <person name="Goldberg J."/>
            <person name="Griggs A."/>
            <person name="Gujja S."/>
            <person name="Hansen M."/>
            <person name="Howarth C."/>
            <person name="Imamovic A."/>
            <person name="Ireland A."/>
            <person name="Larimer J."/>
            <person name="McCowan C."/>
            <person name="Murphy C."/>
            <person name="Pearson M."/>
            <person name="Poon T.W."/>
            <person name="Priest M."/>
            <person name="Roberts A."/>
            <person name="Saif S."/>
            <person name="Shea T."/>
            <person name="Sisk P."/>
            <person name="Sykes S."/>
            <person name="Wortman J."/>
            <person name="Nusbaum C."/>
            <person name="Birren B."/>
        </authorList>
    </citation>
    <scope>NUCLEOTIDE SEQUENCE [LARGE SCALE GENOMIC DNA]</scope>
    <source>
        <strain evidence="2 3">CBS 101466</strain>
    </source>
</reference>
<name>W2SBX8_CYPE1</name>
<evidence type="ECO:0000256" key="1">
    <source>
        <dbReference type="SAM" id="MobiDB-lite"/>
    </source>
</evidence>
<feature type="compositionally biased region" description="Low complexity" evidence="1">
    <location>
        <begin position="283"/>
        <end position="296"/>
    </location>
</feature>
<feature type="compositionally biased region" description="Basic and acidic residues" evidence="1">
    <location>
        <begin position="498"/>
        <end position="508"/>
    </location>
</feature>
<dbReference type="Proteomes" id="UP000030752">
    <property type="component" value="Unassembled WGS sequence"/>
</dbReference>
<feature type="compositionally biased region" description="Low complexity" evidence="1">
    <location>
        <begin position="414"/>
        <end position="438"/>
    </location>
</feature>
<gene>
    <name evidence="2" type="ORF">HMPREF1541_00396</name>
</gene>
<accession>W2SBX8</accession>
<keyword evidence="3" id="KW-1185">Reference proteome</keyword>
<feature type="region of interest" description="Disordered" evidence="1">
    <location>
        <begin position="1"/>
        <end position="543"/>
    </location>
</feature>
<evidence type="ECO:0000313" key="3">
    <source>
        <dbReference type="Proteomes" id="UP000030752"/>
    </source>
</evidence>
<dbReference type="EMBL" id="KB822711">
    <property type="protein sequence ID" value="ETN46212.1"/>
    <property type="molecule type" value="Genomic_DNA"/>
</dbReference>
<feature type="compositionally biased region" description="Low complexity" evidence="1">
    <location>
        <begin position="382"/>
        <end position="397"/>
    </location>
</feature>
<evidence type="ECO:0000313" key="2">
    <source>
        <dbReference type="EMBL" id="ETN46212.1"/>
    </source>
</evidence>
<dbReference type="GeneID" id="19967735"/>
<dbReference type="eggNOG" id="ENOG502SVPD">
    <property type="taxonomic scope" value="Eukaryota"/>
</dbReference>
<protein>
    <submittedName>
        <fullName evidence="2">Uncharacterized protein</fullName>
    </submittedName>
</protein>
<feature type="compositionally biased region" description="Basic residues" evidence="1">
    <location>
        <begin position="372"/>
        <end position="381"/>
    </location>
</feature>
<organism evidence="2 3">
    <name type="scientific">Cyphellophora europaea (strain CBS 101466)</name>
    <name type="common">Phialophora europaea</name>
    <dbReference type="NCBI Taxonomy" id="1220924"/>
    <lineage>
        <taxon>Eukaryota</taxon>
        <taxon>Fungi</taxon>
        <taxon>Dikarya</taxon>
        <taxon>Ascomycota</taxon>
        <taxon>Pezizomycotina</taxon>
        <taxon>Eurotiomycetes</taxon>
        <taxon>Chaetothyriomycetidae</taxon>
        <taxon>Chaetothyriales</taxon>
        <taxon>Cyphellophoraceae</taxon>
        <taxon>Cyphellophora</taxon>
    </lineage>
</organism>
<feature type="compositionally biased region" description="Polar residues" evidence="1">
    <location>
        <begin position="234"/>
        <end position="250"/>
    </location>
</feature>
<dbReference type="InParanoid" id="W2SBX8"/>
<dbReference type="VEuPathDB" id="FungiDB:HMPREF1541_00396"/>
<dbReference type="AlphaFoldDB" id="W2SBX8"/>
<dbReference type="OrthoDB" id="5423493at2759"/>
<feature type="compositionally biased region" description="Polar residues" evidence="1">
    <location>
        <begin position="22"/>
        <end position="34"/>
    </location>
</feature>
<feature type="compositionally biased region" description="Basic residues" evidence="1">
    <location>
        <begin position="330"/>
        <end position="339"/>
    </location>
</feature>
<feature type="compositionally biased region" description="Polar residues" evidence="1">
    <location>
        <begin position="449"/>
        <end position="459"/>
    </location>
</feature>
<proteinExistence type="predicted"/>
<dbReference type="STRING" id="1220924.W2SBX8"/>
<dbReference type="RefSeq" id="XP_008710924.1">
    <property type="nucleotide sequence ID" value="XM_008712702.1"/>
</dbReference>
<sequence>MARPRARVRQLPQAASPRRSPGKTQKSPRASQNEKLAHKPVGKRLADSDDSDELVIKGQGRRRGRDTQTYDVYASGALGTGDEPNAHPTRAQRRKQLEEAKKNGALPLKSPLASASVSRDKTPAHQPSLQHSQTRSPSQGPAVQPPQHASGAQPTPLHEESILNGIKPRKRQNSILLDPGLDESTLGSFALPEDENSPLHLPKQKHVERTPPSNPPSSGSKKRKLGPDDVPTTPAESSRISELLPQQSHPEPQLPPQPLSTLRMSGQKHRRKTINQDDDEIMAPPMSSSSYASSPAKAPPLPSKRGKSKSKAPPATLTTQELQAQLMPSKRQKSTRNRHAAASVFDIASDTNPDDAIAPSEDEDDSTFLAPSKRKSTKTAPRRQTSATATKATTQASSRRKAADNARNKKKQCTAPAPLLASSHLRSRSTATTATDTDTNAHDQPAKFPSQQQQLSVISAASPPQRPRTRAAGAKGKARSTGKEARSGGSPLKQSFSGRDREVGDKENPGGGAGSGDDELIEVGVEAEARAQEEEELRLPSPKKAAFGGKWAEIDDFEMDFEDVVVGNVSSDPLAR</sequence>